<dbReference type="RefSeq" id="XP_004365536.1">
    <property type="nucleotide sequence ID" value="XM_004365479.2"/>
</dbReference>
<dbReference type="eggNOG" id="KOG2605">
    <property type="taxonomic scope" value="Eukaryota"/>
</dbReference>
<dbReference type="PROSITE" id="PS50802">
    <property type="entry name" value="OTU"/>
    <property type="match status" value="1"/>
</dbReference>
<dbReference type="CDD" id="cd22753">
    <property type="entry name" value="OTU_ALG13-like"/>
    <property type="match status" value="1"/>
</dbReference>
<dbReference type="EMBL" id="KE346360">
    <property type="protein sequence ID" value="KJE89131.1"/>
    <property type="molecule type" value="Genomic_DNA"/>
</dbReference>
<dbReference type="AlphaFoldDB" id="A0A0D2U1T3"/>
<dbReference type="GO" id="GO:0016579">
    <property type="term" value="P:protein deubiquitination"/>
    <property type="evidence" value="ECO:0007669"/>
    <property type="project" value="TreeGrafter"/>
</dbReference>
<dbReference type="InterPro" id="IPR049769">
    <property type="entry name" value="OTU_OTU"/>
</dbReference>
<evidence type="ECO:0000259" key="2">
    <source>
        <dbReference type="PROSITE" id="PS50802"/>
    </source>
</evidence>
<protein>
    <recommendedName>
        <fullName evidence="2">OTU domain-containing protein</fullName>
    </recommendedName>
</protein>
<feature type="compositionally biased region" description="Polar residues" evidence="1">
    <location>
        <begin position="486"/>
        <end position="504"/>
    </location>
</feature>
<feature type="domain" description="OTU" evidence="2">
    <location>
        <begin position="55"/>
        <end position="179"/>
    </location>
</feature>
<feature type="compositionally biased region" description="Polar residues" evidence="1">
    <location>
        <begin position="394"/>
        <end position="405"/>
    </location>
</feature>
<feature type="region of interest" description="Disordered" evidence="1">
    <location>
        <begin position="306"/>
        <end position="449"/>
    </location>
</feature>
<name>A0A0D2U1T3_CAPO3</name>
<reference evidence="4" key="1">
    <citation type="submission" date="2011-02" db="EMBL/GenBank/DDBJ databases">
        <title>The Genome Sequence of Capsaspora owczarzaki ATCC 30864.</title>
        <authorList>
            <person name="Russ C."/>
            <person name="Cuomo C."/>
            <person name="Burger G."/>
            <person name="Gray M.W."/>
            <person name="Holland P.W.H."/>
            <person name="King N."/>
            <person name="Lang F.B.F."/>
            <person name="Roger A.J."/>
            <person name="Ruiz-Trillo I."/>
            <person name="Young S.K."/>
            <person name="Zeng Q."/>
            <person name="Gargeya S."/>
            <person name="Alvarado L."/>
            <person name="Berlin A."/>
            <person name="Chapman S.B."/>
            <person name="Chen Z."/>
            <person name="Freedman E."/>
            <person name="Gellesch M."/>
            <person name="Goldberg J."/>
            <person name="Griggs A."/>
            <person name="Gujja S."/>
            <person name="Heilman E."/>
            <person name="Heiman D."/>
            <person name="Howarth C."/>
            <person name="Mehta T."/>
            <person name="Neiman D."/>
            <person name="Pearson M."/>
            <person name="Roberts A."/>
            <person name="Saif S."/>
            <person name="Shea T."/>
            <person name="Shenoy N."/>
            <person name="Sisk P."/>
            <person name="Stolte C."/>
            <person name="Sykes S."/>
            <person name="White J."/>
            <person name="Yandava C."/>
            <person name="Haas B."/>
            <person name="Nusbaum C."/>
            <person name="Birren B."/>
        </authorList>
    </citation>
    <scope>NUCLEOTIDE SEQUENCE</scope>
    <source>
        <strain evidence="4">ATCC 30864</strain>
    </source>
</reference>
<feature type="region of interest" description="Disordered" evidence="1">
    <location>
        <begin position="529"/>
        <end position="575"/>
    </location>
</feature>
<accession>A0A0D2U1T3</accession>
<dbReference type="InParanoid" id="A0A0D2U1T3"/>
<dbReference type="InterPro" id="IPR050704">
    <property type="entry name" value="Peptidase_C85-like"/>
</dbReference>
<feature type="compositionally biased region" description="Polar residues" evidence="1">
    <location>
        <begin position="248"/>
        <end position="290"/>
    </location>
</feature>
<dbReference type="SUPFAM" id="SSF54001">
    <property type="entry name" value="Cysteine proteinases"/>
    <property type="match status" value="1"/>
</dbReference>
<dbReference type="InterPro" id="IPR038765">
    <property type="entry name" value="Papain-like_cys_pep_sf"/>
</dbReference>
<dbReference type="InterPro" id="IPR003323">
    <property type="entry name" value="OTU_dom"/>
</dbReference>
<feature type="region of interest" description="Disordered" evidence="1">
    <location>
        <begin position="248"/>
        <end position="291"/>
    </location>
</feature>
<dbReference type="PANTHER" id="PTHR12419:SF115">
    <property type="entry name" value="PROTEIN OVARIAN TUMOR LOCUS-RELATED"/>
    <property type="match status" value="1"/>
</dbReference>
<feature type="region of interest" description="Disordered" evidence="1">
    <location>
        <begin position="712"/>
        <end position="786"/>
    </location>
</feature>
<feature type="compositionally biased region" description="Low complexity" evidence="1">
    <location>
        <begin position="355"/>
        <end position="393"/>
    </location>
</feature>
<dbReference type="GO" id="GO:0004843">
    <property type="term" value="F:cysteine-type deubiquitinase activity"/>
    <property type="evidence" value="ECO:0007669"/>
    <property type="project" value="TreeGrafter"/>
</dbReference>
<evidence type="ECO:0000313" key="4">
    <source>
        <dbReference type="Proteomes" id="UP000008743"/>
    </source>
</evidence>
<evidence type="ECO:0000256" key="1">
    <source>
        <dbReference type="SAM" id="MobiDB-lite"/>
    </source>
</evidence>
<dbReference type="Pfam" id="PF02338">
    <property type="entry name" value="OTU"/>
    <property type="match status" value="1"/>
</dbReference>
<dbReference type="Gene3D" id="3.90.70.80">
    <property type="match status" value="1"/>
</dbReference>
<keyword evidence="4" id="KW-1185">Reference proteome</keyword>
<feature type="compositionally biased region" description="Polar residues" evidence="1">
    <location>
        <begin position="774"/>
        <end position="786"/>
    </location>
</feature>
<dbReference type="STRING" id="595528.A0A0D2U1T3"/>
<feature type="region of interest" description="Disordered" evidence="1">
    <location>
        <begin position="486"/>
        <end position="513"/>
    </location>
</feature>
<dbReference type="GO" id="GO:0061578">
    <property type="term" value="F:K63-linked deubiquitinase activity"/>
    <property type="evidence" value="ECO:0007669"/>
    <property type="project" value="TreeGrafter"/>
</dbReference>
<dbReference type="OrthoDB" id="10017659at2759"/>
<evidence type="ECO:0000313" key="3">
    <source>
        <dbReference type="EMBL" id="KJE89131.1"/>
    </source>
</evidence>
<feature type="compositionally biased region" description="Basic residues" evidence="1">
    <location>
        <begin position="760"/>
        <end position="773"/>
    </location>
</feature>
<dbReference type="PhylomeDB" id="A0A0D2U1T3"/>
<dbReference type="PANTHER" id="PTHR12419">
    <property type="entry name" value="OTU DOMAIN CONTAINING PROTEIN"/>
    <property type="match status" value="1"/>
</dbReference>
<gene>
    <name evidence="3" type="ORF">CAOG_000665</name>
</gene>
<sequence>MTQPAPAAAPAAASAAGSIEAAATAASSTVPALTPQQLQQLRDAEMDEHLSTIGLRRRQILKDGNCLFRVVAEAVYLSQAEHLRIRQECVAHVVANAEQFEPFLEQPLDHYAFQMRKSKEWGGHVELVAMAQRFKIDFQILQSPTLPAEFIRCASDSEAPVCVRLCFCNGNHYDALYPIAMEETLAFCQQLVFELVDKAIDSKYASSESFAKYRNFELEAWTLAQSQLAVRDRELVAKLEARELKNSLFSSPQARSNGTNGTATGSPSSNKQPRNNRSNAASPQAGSSPTIVADADNFTQLSGYYQKNKPQETDDGSDSAWQVSQSKHQRKHQAKQQRQIAISPQPARTATTVKPPTTSAAPALAASDQPAAAPSVSDAASFPSLSASHSTSSTRKNPASEQGQGTKAPLSYASLVTKSVQPASKPASEPQVASHPAAASPETETVVELSSQMQSALSFEASSPSDANVASVAAATLAAVDSTGGLSLSASSNPNEVLSPQQASRPHDSKSASQMPLYFGDVLAHDSPVEQALPTNPPVSLDSSGDQQAPPAHPPSVAAESPAPLDEAPPASTTSVAPLDHAAQEFVPAALQGSEYSPLVDAPQFGMQSFVQSEGYFAQGQQSFVDNPYAYQSNGSTEHFARHHPAHHYAPIQQQFHPNQASQYSQFQQYHQPQQFPMGPRYPGYPPQSQMYFVPSPYNPYGGVRPGPVAQGYFPGGQMQPALLPYPPHSPQYQQPPMNFSSPQAPNGHGSPYNQQWTPHHPRRNKRDSHHRSGNTNSAKQSLQPL</sequence>
<proteinExistence type="predicted"/>
<organism evidence="3 4">
    <name type="scientific">Capsaspora owczarzaki (strain ATCC 30864)</name>
    <dbReference type="NCBI Taxonomy" id="595528"/>
    <lineage>
        <taxon>Eukaryota</taxon>
        <taxon>Filasterea</taxon>
        <taxon>Capsaspora</taxon>
    </lineage>
</organism>
<dbReference type="Proteomes" id="UP000008743">
    <property type="component" value="Unassembled WGS sequence"/>
</dbReference>